<feature type="compositionally biased region" description="Low complexity" evidence="1">
    <location>
        <begin position="181"/>
        <end position="193"/>
    </location>
</feature>
<evidence type="ECO:0000313" key="2">
    <source>
        <dbReference type="EMBL" id="CAL1241968.1"/>
    </source>
</evidence>
<geneLocation type="plasmid" evidence="2 3">
    <name>2</name>
</geneLocation>
<accession>A0ABM9NMT4</accession>
<organism evidence="2 3">
    <name type="scientific">Candidatus Methylocalor cossyra</name>
    <dbReference type="NCBI Taxonomy" id="3108543"/>
    <lineage>
        <taxon>Bacteria</taxon>
        <taxon>Pseudomonadati</taxon>
        <taxon>Pseudomonadota</taxon>
        <taxon>Gammaproteobacteria</taxon>
        <taxon>Methylococcales</taxon>
        <taxon>Methylococcaceae</taxon>
        <taxon>Candidatus Methylocalor</taxon>
    </lineage>
</organism>
<keyword evidence="2" id="KW-0614">Plasmid</keyword>
<dbReference type="RefSeq" id="WP_348760035.1">
    <property type="nucleotide sequence ID" value="NZ_OZ026885.1"/>
</dbReference>
<gene>
    <name evidence="2" type="ORF">MECH1_V1_P0036</name>
</gene>
<name>A0ABM9NMT4_9GAMM</name>
<reference evidence="2 3" key="1">
    <citation type="submission" date="2024-04" db="EMBL/GenBank/DDBJ databases">
        <authorList>
            <person name="Cremers G."/>
        </authorList>
    </citation>
    <scope>NUCLEOTIDE SEQUENCE [LARGE SCALE GENOMIC DNA]</scope>
    <source>
        <strain evidence="2">MeCH1-AG</strain>
        <plasmid evidence="2 3">2</plasmid>
    </source>
</reference>
<proteinExistence type="predicted"/>
<evidence type="ECO:0000256" key="1">
    <source>
        <dbReference type="SAM" id="MobiDB-lite"/>
    </source>
</evidence>
<keyword evidence="3" id="KW-1185">Reference proteome</keyword>
<evidence type="ECO:0000313" key="3">
    <source>
        <dbReference type="Proteomes" id="UP001497493"/>
    </source>
</evidence>
<dbReference type="EMBL" id="OZ026885">
    <property type="protein sequence ID" value="CAL1241968.1"/>
    <property type="molecule type" value="Genomic_DNA"/>
</dbReference>
<feature type="region of interest" description="Disordered" evidence="1">
    <location>
        <begin position="161"/>
        <end position="193"/>
    </location>
</feature>
<sequence>MERIRILSLKSISQRQAVLIRQGQMEAARVWTACRDLHLQVRRDKTPWPNRDALQKATKARFALHSQSIQMVAHAFLAAVQATRENRRNGRAEIRYPYRDKRFFPLLWPAQAMGLEDTRIRRRLVRWCRFQRASRIYGRVPCGPCVVVAWTRAEVVSPNRGLKRRARSIGRGSPLGTAHTPRALARSSPASAG</sequence>
<dbReference type="Proteomes" id="UP001497493">
    <property type="component" value="Plasmid 2"/>
</dbReference>
<protein>
    <submittedName>
        <fullName evidence="2">Uncharacterized protein</fullName>
    </submittedName>
</protein>